<dbReference type="InterPro" id="IPR026992">
    <property type="entry name" value="DIOX_N"/>
</dbReference>
<gene>
    <name evidence="13" type="ORF">HHL11_00890</name>
</gene>
<comment type="cofactor">
    <cofactor evidence="1">
        <name>Fe(2+)</name>
        <dbReference type="ChEBI" id="CHEBI:29033"/>
    </cofactor>
</comment>
<dbReference type="PRINTS" id="PR00682">
    <property type="entry name" value="IPNSYNTHASE"/>
</dbReference>
<dbReference type="GO" id="GO:0009693">
    <property type="term" value="P:ethylene biosynthetic process"/>
    <property type="evidence" value="ECO:0007669"/>
    <property type="project" value="UniProtKB-KW"/>
</dbReference>
<dbReference type="GO" id="GO:0046872">
    <property type="term" value="F:metal ion binding"/>
    <property type="evidence" value="ECO:0007669"/>
    <property type="project" value="UniProtKB-KW"/>
</dbReference>
<dbReference type="EMBL" id="JABBFX010000001">
    <property type="protein sequence ID" value="NML42284.1"/>
    <property type="molecule type" value="Genomic_DNA"/>
</dbReference>
<dbReference type="InterPro" id="IPR027443">
    <property type="entry name" value="IPNS-like_sf"/>
</dbReference>
<proteinExistence type="inferred from homology"/>
<dbReference type="Pfam" id="PF03171">
    <property type="entry name" value="2OG-FeII_Oxy"/>
    <property type="match status" value="1"/>
</dbReference>
<evidence type="ECO:0000256" key="6">
    <source>
        <dbReference type="ARBA" id="ARBA00022666"/>
    </source>
</evidence>
<reference evidence="13 14" key="1">
    <citation type="submission" date="2020-04" db="EMBL/GenBank/DDBJ databases">
        <title>Ramlibacter sp. G-1-2-2 isolated from soil.</title>
        <authorList>
            <person name="Dahal R.H."/>
        </authorList>
    </citation>
    <scope>NUCLEOTIDE SEQUENCE [LARGE SCALE GENOMIC DNA]</scope>
    <source>
        <strain evidence="13 14">G-1-2-2</strain>
    </source>
</reference>
<evidence type="ECO:0000256" key="1">
    <source>
        <dbReference type="ARBA" id="ARBA00001954"/>
    </source>
</evidence>
<evidence type="ECO:0000256" key="9">
    <source>
        <dbReference type="ARBA" id="ARBA00047725"/>
    </source>
</evidence>
<name>A0A848GVA7_9BURK</name>
<dbReference type="EC" id="1.14.20.7" evidence="3"/>
<dbReference type="PANTHER" id="PTHR47990">
    <property type="entry name" value="2-OXOGLUTARATE (2OG) AND FE(II)-DEPENDENT OXYGENASE SUPERFAMILY PROTEIN-RELATED"/>
    <property type="match status" value="1"/>
</dbReference>
<dbReference type="PROSITE" id="PS51471">
    <property type="entry name" value="FE2OG_OXY"/>
    <property type="match status" value="1"/>
</dbReference>
<comment type="catalytic activity">
    <reaction evidence="10">
        <text>L-arginine + 2-oxoglutarate + O2 = guanidine + L-glutamate 5-semialdehyde + succinate + CO2</text>
        <dbReference type="Rhea" id="RHEA:31535"/>
        <dbReference type="ChEBI" id="CHEBI:15379"/>
        <dbReference type="ChEBI" id="CHEBI:16526"/>
        <dbReference type="ChEBI" id="CHEBI:16810"/>
        <dbReference type="ChEBI" id="CHEBI:30031"/>
        <dbReference type="ChEBI" id="CHEBI:30087"/>
        <dbReference type="ChEBI" id="CHEBI:32682"/>
        <dbReference type="ChEBI" id="CHEBI:58066"/>
        <dbReference type="EC" id="1.14.20.7"/>
    </reaction>
</comment>
<dbReference type="InterPro" id="IPR005123">
    <property type="entry name" value="Oxoglu/Fe-dep_dioxygenase_dom"/>
</dbReference>
<evidence type="ECO:0000313" key="13">
    <source>
        <dbReference type="EMBL" id="NML42284.1"/>
    </source>
</evidence>
<evidence type="ECO:0000313" key="14">
    <source>
        <dbReference type="Proteomes" id="UP000541185"/>
    </source>
</evidence>
<dbReference type="Proteomes" id="UP000541185">
    <property type="component" value="Unassembled WGS sequence"/>
</dbReference>
<dbReference type="InterPro" id="IPR044861">
    <property type="entry name" value="IPNS-like_FE2OG_OXY"/>
</dbReference>
<comment type="caution">
    <text evidence="13">The sequence shown here is derived from an EMBL/GenBank/DDBJ whole genome shotgun (WGS) entry which is preliminary data.</text>
</comment>
<comment type="catalytic activity">
    <reaction evidence="9">
        <text>2-oxoglutarate + O2 + 2 H(+) = ethene + 3 CO2 + H2O</text>
        <dbReference type="Rhea" id="RHEA:31523"/>
        <dbReference type="ChEBI" id="CHEBI:15377"/>
        <dbReference type="ChEBI" id="CHEBI:15378"/>
        <dbReference type="ChEBI" id="CHEBI:15379"/>
        <dbReference type="ChEBI" id="CHEBI:16526"/>
        <dbReference type="ChEBI" id="CHEBI:16810"/>
        <dbReference type="ChEBI" id="CHEBI:18153"/>
        <dbReference type="EC" id="1.13.12.19"/>
    </reaction>
</comment>
<comment type="pathway">
    <text evidence="2">Alkene biosynthesis; ethylene biosynthesis via 2-oxoglutarate.</text>
</comment>
<accession>A0A848GVA7</accession>
<comment type="similarity">
    <text evidence="11">Belongs to the iron/ascorbate-dependent oxidoreductase family.</text>
</comment>
<evidence type="ECO:0000256" key="3">
    <source>
        <dbReference type="ARBA" id="ARBA00012293"/>
    </source>
</evidence>
<keyword evidence="6" id="KW-0266">Ethylene biosynthesis</keyword>
<dbReference type="EC" id="1.13.12.19" evidence="4"/>
<dbReference type="Gene3D" id="2.60.120.330">
    <property type="entry name" value="B-lactam Antibiotic, Isopenicillin N Synthase, Chain"/>
    <property type="match status" value="1"/>
</dbReference>
<evidence type="ECO:0000256" key="5">
    <source>
        <dbReference type="ARBA" id="ARBA00019045"/>
    </source>
</evidence>
<dbReference type="Pfam" id="PF14226">
    <property type="entry name" value="DIOX_N"/>
    <property type="match status" value="1"/>
</dbReference>
<keyword evidence="11" id="KW-0479">Metal-binding</keyword>
<evidence type="ECO:0000256" key="11">
    <source>
        <dbReference type="RuleBase" id="RU003682"/>
    </source>
</evidence>
<dbReference type="InterPro" id="IPR050231">
    <property type="entry name" value="Iron_ascorbate_oxido_reductase"/>
</dbReference>
<evidence type="ECO:0000259" key="12">
    <source>
        <dbReference type="PROSITE" id="PS51471"/>
    </source>
</evidence>
<dbReference type="AlphaFoldDB" id="A0A848GVA7"/>
<keyword evidence="14" id="KW-1185">Reference proteome</keyword>
<sequence length="316" mass="35522">MMSPETIPAIDFSRYRYGAAEERAAVARQINQACRNYGFFYLDQHGIPADVITNGFAAAQEFFALPVEQRVACKATTGRQNRGYQPMFDTQREGEAPDVKESFDMGYPLDEAALAQLAEIPFYSRNAWPQDPGFRWRVENLYFSMLQCGQQVLRAMAESLDLDTNFFVARCEQPFTNMRLVHYPPQPPALEEGIGARAHTDKGLITLLLNDANGGLHVQSTSGDWIDAPPRPGALIINVGDLLTRWTNGRFRSAVHRVVNISGNERFSIPQFHHLDYFAKVDPADIPGGGDTAYEPIQAGEFVAQGFRRDRKSWRN</sequence>
<organism evidence="13 14">
    <name type="scientific">Ramlibacter agri</name>
    <dbReference type="NCBI Taxonomy" id="2728837"/>
    <lineage>
        <taxon>Bacteria</taxon>
        <taxon>Pseudomonadati</taxon>
        <taxon>Pseudomonadota</taxon>
        <taxon>Betaproteobacteria</taxon>
        <taxon>Burkholderiales</taxon>
        <taxon>Comamonadaceae</taxon>
        <taxon>Ramlibacter</taxon>
    </lineage>
</organism>
<keyword evidence="11" id="KW-0408">Iron</keyword>
<evidence type="ECO:0000256" key="2">
    <source>
        <dbReference type="ARBA" id="ARBA00004767"/>
    </source>
</evidence>
<evidence type="ECO:0000256" key="4">
    <source>
        <dbReference type="ARBA" id="ARBA00012531"/>
    </source>
</evidence>
<evidence type="ECO:0000256" key="10">
    <source>
        <dbReference type="ARBA" id="ARBA00049359"/>
    </source>
</evidence>
<evidence type="ECO:0000256" key="7">
    <source>
        <dbReference type="ARBA" id="ARBA00031011"/>
    </source>
</evidence>
<dbReference type="SUPFAM" id="SSF51197">
    <property type="entry name" value="Clavaminate synthase-like"/>
    <property type="match status" value="1"/>
</dbReference>
<dbReference type="GO" id="GO:0102276">
    <property type="term" value="F:2-oxoglutarate oxygenase/decarboxylase (ethylene-forming) activity"/>
    <property type="evidence" value="ECO:0007669"/>
    <property type="project" value="UniProtKB-EC"/>
</dbReference>
<protein>
    <recommendedName>
        <fullName evidence="5">2-oxoglutarate-dependent ethylene/succinate-forming enzyme</fullName>
        <ecNumber evidence="4">1.13.12.19</ecNumber>
        <ecNumber evidence="3">1.14.20.7</ecNumber>
    </recommendedName>
    <alternativeName>
        <fullName evidence="7">2-oxoglutarate dioxygenase (ethylene-forming)</fullName>
    </alternativeName>
    <alternativeName>
        <fullName evidence="8">2-oxoglutarate/L-arginine monooxygenase/decarboxylase (succinate-forming)</fullName>
    </alternativeName>
</protein>
<feature type="domain" description="Fe2OG dioxygenase" evidence="12">
    <location>
        <begin position="174"/>
        <end position="275"/>
    </location>
</feature>
<evidence type="ECO:0000256" key="8">
    <source>
        <dbReference type="ARBA" id="ARBA00031282"/>
    </source>
</evidence>
<keyword evidence="11" id="KW-0560">Oxidoreductase</keyword>